<keyword evidence="2" id="KW-1185">Reference proteome</keyword>
<evidence type="ECO:0008006" key="3">
    <source>
        <dbReference type="Google" id="ProtNLM"/>
    </source>
</evidence>
<evidence type="ECO:0000313" key="2">
    <source>
        <dbReference type="Proteomes" id="UP000092666"/>
    </source>
</evidence>
<reference evidence="1 2" key="1">
    <citation type="submission" date="2013-07" db="EMBL/GenBank/DDBJ databases">
        <title>The Genome Sequence of Cryptococcus heveanensis BCC8398.</title>
        <authorList>
            <consortium name="The Broad Institute Genome Sequencing Platform"/>
            <person name="Cuomo C."/>
            <person name="Litvintseva A."/>
            <person name="Chen Y."/>
            <person name="Heitman J."/>
            <person name="Sun S."/>
            <person name="Springer D."/>
            <person name="Dromer F."/>
            <person name="Young S.K."/>
            <person name="Zeng Q."/>
            <person name="Gargeya S."/>
            <person name="Fitzgerald M."/>
            <person name="Abouelleil A."/>
            <person name="Alvarado L."/>
            <person name="Berlin A.M."/>
            <person name="Chapman S.B."/>
            <person name="Dewar J."/>
            <person name="Goldberg J."/>
            <person name="Griggs A."/>
            <person name="Gujja S."/>
            <person name="Hansen M."/>
            <person name="Howarth C."/>
            <person name="Imamovic A."/>
            <person name="Larimer J."/>
            <person name="McCowan C."/>
            <person name="Murphy C."/>
            <person name="Pearson M."/>
            <person name="Priest M."/>
            <person name="Roberts A."/>
            <person name="Saif S."/>
            <person name="Shea T."/>
            <person name="Sykes S."/>
            <person name="Wortman J."/>
            <person name="Nusbaum C."/>
            <person name="Birren B."/>
        </authorList>
    </citation>
    <scope>NUCLEOTIDE SEQUENCE [LARGE SCALE GENOMIC DNA]</scope>
    <source>
        <strain evidence="1 2">BCC8398</strain>
    </source>
</reference>
<dbReference type="Proteomes" id="UP000092666">
    <property type="component" value="Unassembled WGS sequence"/>
</dbReference>
<name>A0A1B9GN15_9TREE</name>
<protein>
    <recommendedName>
        <fullName evidence="3">Aspartate racemase</fullName>
    </recommendedName>
</protein>
<accession>A0A1B9GN15</accession>
<evidence type="ECO:0000313" key="1">
    <source>
        <dbReference type="EMBL" id="OCF32494.1"/>
    </source>
</evidence>
<reference evidence="2" key="2">
    <citation type="submission" date="2013-12" db="EMBL/GenBank/DDBJ databases">
        <title>Evolution of pathogenesis and genome organization in the Tremellales.</title>
        <authorList>
            <person name="Cuomo C."/>
            <person name="Litvintseva A."/>
            <person name="Heitman J."/>
            <person name="Chen Y."/>
            <person name="Sun S."/>
            <person name="Springer D."/>
            <person name="Dromer F."/>
            <person name="Young S."/>
            <person name="Zeng Q."/>
            <person name="Chapman S."/>
            <person name="Gujja S."/>
            <person name="Saif S."/>
            <person name="Birren B."/>
        </authorList>
    </citation>
    <scope>NUCLEOTIDE SEQUENCE [LARGE SCALE GENOMIC DNA]</scope>
    <source>
        <strain evidence="2">BCC8398</strain>
    </source>
</reference>
<gene>
    <name evidence="1" type="ORF">I316_05922</name>
</gene>
<proteinExistence type="predicted"/>
<dbReference type="EMBL" id="KI669508">
    <property type="protein sequence ID" value="OCF32494.1"/>
    <property type="molecule type" value="Genomic_DNA"/>
</dbReference>
<dbReference type="AlphaFoldDB" id="A0A1B9GN15"/>
<sequence length="249" mass="27364">MASTTSAEKKIPKLGVLQLKTSFPRPPGDVGNVASWGDIPVVIRVVEEATGDLVVGNTWGQDLVDAFVREGKKLVEEEGVVAFVTTCGFLATMHPFLVNRLPYIGTTPLLQVTWLQQSFFPGEDCKDSVGVITFKKSALTVKHLTSVNAHPETPVYGLPEDTDPEKGIFKAVLESRIPYDYDGMEKEVVNAALELTRNHPKVKAIVLECTNIPPFAHSIEKATGLRVYDVLTLGRWLYQGATPRDFRGL</sequence>
<organism evidence="1 2">
    <name type="scientific">Kwoniella heveanensis BCC8398</name>
    <dbReference type="NCBI Taxonomy" id="1296120"/>
    <lineage>
        <taxon>Eukaryota</taxon>
        <taxon>Fungi</taxon>
        <taxon>Dikarya</taxon>
        <taxon>Basidiomycota</taxon>
        <taxon>Agaricomycotina</taxon>
        <taxon>Tremellomycetes</taxon>
        <taxon>Tremellales</taxon>
        <taxon>Cryptococcaceae</taxon>
        <taxon>Kwoniella</taxon>
    </lineage>
</organism>
<dbReference type="OrthoDB" id="412093at2759"/>